<dbReference type="PRINTS" id="PR00112">
    <property type="entry name" value="ACYLPHPHTASE"/>
</dbReference>
<dbReference type="Gene3D" id="3.30.70.100">
    <property type="match status" value="1"/>
</dbReference>
<dbReference type="Pfam" id="PF00708">
    <property type="entry name" value="Acylphosphatase"/>
    <property type="match status" value="1"/>
</dbReference>
<evidence type="ECO:0000256" key="4">
    <source>
        <dbReference type="ARBA" id="ARBA00022801"/>
    </source>
</evidence>
<accession>A0A2N9KH22</accession>
<evidence type="ECO:0000256" key="7">
    <source>
        <dbReference type="RuleBase" id="RU004168"/>
    </source>
</evidence>
<feature type="active site" evidence="6">
    <location>
        <position position="36"/>
    </location>
</feature>
<reference evidence="9 12" key="2">
    <citation type="submission" date="2018-02" db="EMBL/GenBank/DDBJ databases">
        <authorList>
            <person name="Rodrigo-Torres L."/>
            <person name="Arahal R. D."/>
            <person name="Lucena T."/>
        </authorList>
    </citation>
    <scope>NUCLEOTIDE SEQUENCE [LARGE SCALE GENOMIC DNA]</scope>
    <source>
        <strain evidence="9 12">CECT 8486</strain>
    </source>
</reference>
<keyword evidence="4 6" id="KW-0378">Hydrolase</keyword>
<dbReference type="InterPro" id="IPR017968">
    <property type="entry name" value="Acylphosphatase_CS"/>
</dbReference>
<dbReference type="PANTHER" id="PTHR10029">
    <property type="entry name" value="ACYLPHOSPHATASE"/>
    <property type="match status" value="1"/>
</dbReference>
<evidence type="ECO:0000313" key="12">
    <source>
        <dbReference type="Proteomes" id="UP000239237"/>
    </source>
</evidence>
<dbReference type="PROSITE" id="PS51160">
    <property type="entry name" value="ACYLPHOSPHATASE_3"/>
    <property type="match status" value="1"/>
</dbReference>
<reference evidence="10 11" key="1">
    <citation type="submission" date="2018-02" db="EMBL/GenBank/DDBJ databases">
        <authorList>
            <person name="Cohen D.B."/>
            <person name="Kent A.D."/>
        </authorList>
    </citation>
    <scope>NUCLEOTIDE SEQUENCE [LARGE SCALE GENOMIC DNA]</scope>
    <source>
        <strain evidence="10 11">CECT 9216</strain>
    </source>
</reference>
<protein>
    <recommendedName>
        <fullName evidence="3 6">acylphosphatase</fullName>
        <ecNumber evidence="2 6">3.6.1.7</ecNumber>
    </recommendedName>
</protein>
<evidence type="ECO:0000313" key="10">
    <source>
        <dbReference type="EMBL" id="SPE09591.1"/>
    </source>
</evidence>
<dbReference type="InterPro" id="IPR001792">
    <property type="entry name" value="Acylphosphatase-like_dom"/>
</dbReference>
<dbReference type="InterPro" id="IPR020456">
    <property type="entry name" value="Acylphosphatase"/>
</dbReference>
<feature type="domain" description="Acylphosphatase-like" evidence="8">
    <location>
        <begin position="3"/>
        <end position="90"/>
    </location>
</feature>
<comment type="similarity">
    <text evidence="1 7">Belongs to the acylphosphatase family.</text>
</comment>
<dbReference type="AlphaFoldDB" id="A0A2N9KH22"/>
<comment type="catalytic activity">
    <reaction evidence="5 6">
        <text>an acyl phosphate + H2O = a carboxylate + phosphate + H(+)</text>
        <dbReference type="Rhea" id="RHEA:14965"/>
        <dbReference type="ChEBI" id="CHEBI:15377"/>
        <dbReference type="ChEBI" id="CHEBI:15378"/>
        <dbReference type="ChEBI" id="CHEBI:29067"/>
        <dbReference type="ChEBI" id="CHEBI:43474"/>
        <dbReference type="ChEBI" id="CHEBI:59918"/>
        <dbReference type="EC" id="3.6.1.7"/>
    </reaction>
</comment>
<sequence length="90" mass="9936">MKAIEVDVFGLVQGVGFRWFAQRAAQEHNIVGWVSNQTDGSVKMQAQGSQSDLTDFLSVLEKGPGFYSRVDKVITTNIPLFEANDFAIRG</sequence>
<organism evidence="10 11">
    <name type="scientific">Leuconostoc suionicum</name>
    <dbReference type="NCBI Taxonomy" id="1511761"/>
    <lineage>
        <taxon>Bacteria</taxon>
        <taxon>Bacillati</taxon>
        <taxon>Bacillota</taxon>
        <taxon>Bacilli</taxon>
        <taxon>Lactobacillales</taxon>
        <taxon>Lactobacillaceae</taxon>
        <taxon>Leuconostoc</taxon>
    </lineage>
</organism>
<dbReference type="EMBL" id="OKQR01000003">
    <property type="protein sequence ID" value="SPD94164.1"/>
    <property type="molecule type" value="Genomic_DNA"/>
</dbReference>
<dbReference type="EC" id="3.6.1.7" evidence="2 6"/>
<evidence type="ECO:0000259" key="8">
    <source>
        <dbReference type="PROSITE" id="PS51160"/>
    </source>
</evidence>
<dbReference type="InterPro" id="IPR036046">
    <property type="entry name" value="Acylphosphatase-like_dom_sf"/>
</dbReference>
<name>A0A2N9KH22_9LACO</name>
<evidence type="ECO:0000313" key="11">
    <source>
        <dbReference type="Proteomes" id="UP000237923"/>
    </source>
</evidence>
<dbReference type="SUPFAM" id="SSF54975">
    <property type="entry name" value="Acylphosphatase/BLUF domain-like"/>
    <property type="match status" value="1"/>
</dbReference>
<dbReference type="GO" id="GO:0003998">
    <property type="term" value="F:acylphosphatase activity"/>
    <property type="evidence" value="ECO:0007669"/>
    <property type="project" value="UniProtKB-EC"/>
</dbReference>
<evidence type="ECO:0000256" key="2">
    <source>
        <dbReference type="ARBA" id="ARBA00012150"/>
    </source>
</evidence>
<proteinExistence type="inferred from homology"/>
<feature type="active site" evidence="6">
    <location>
        <position position="18"/>
    </location>
</feature>
<dbReference type="EMBL" id="OKQU01000003">
    <property type="protein sequence ID" value="SPE09591.1"/>
    <property type="molecule type" value="Genomic_DNA"/>
</dbReference>
<dbReference type="GeneID" id="99674788"/>
<gene>
    <name evidence="10" type="primary">acyP</name>
    <name evidence="9" type="ORF">LES8486_01614</name>
    <name evidence="10" type="ORF">LES9216_01761</name>
</gene>
<dbReference type="Proteomes" id="UP000237923">
    <property type="component" value="Unassembled WGS sequence"/>
</dbReference>
<dbReference type="Proteomes" id="UP000239237">
    <property type="component" value="Unassembled WGS sequence"/>
</dbReference>
<dbReference type="PROSITE" id="PS00150">
    <property type="entry name" value="ACYLPHOSPHATASE_1"/>
    <property type="match status" value="1"/>
</dbReference>
<evidence type="ECO:0000256" key="3">
    <source>
        <dbReference type="ARBA" id="ARBA00015991"/>
    </source>
</evidence>
<evidence type="ECO:0000256" key="5">
    <source>
        <dbReference type="ARBA" id="ARBA00047645"/>
    </source>
</evidence>
<dbReference type="RefSeq" id="WP_072614158.1">
    <property type="nucleotide sequence ID" value="NZ_AP017935.1"/>
</dbReference>
<dbReference type="KEGG" id="lsu:A6B45_08265"/>
<keyword evidence="12" id="KW-1185">Reference proteome</keyword>
<evidence type="ECO:0000256" key="1">
    <source>
        <dbReference type="ARBA" id="ARBA00005614"/>
    </source>
</evidence>
<evidence type="ECO:0000256" key="6">
    <source>
        <dbReference type="PROSITE-ProRule" id="PRU00520"/>
    </source>
</evidence>
<dbReference type="PANTHER" id="PTHR10029:SF3">
    <property type="entry name" value="ACYLPHOSPHATASE-RELATED"/>
    <property type="match status" value="1"/>
</dbReference>
<evidence type="ECO:0000313" key="9">
    <source>
        <dbReference type="EMBL" id="SPD94164.1"/>
    </source>
</evidence>